<organism evidence="1 2">
    <name type="scientific">Galdieria sulphuraria</name>
    <name type="common">Red alga</name>
    <dbReference type="NCBI Taxonomy" id="130081"/>
    <lineage>
        <taxon>Eukaryota</taxon>
        <taxon>Rhodophyta</taxon>
        <taxon>Bangiophyceae</taxon>
        <taxon>Galdieriales</taxon>
        <taxon>Galdieriaceae</taxon>
        <taxon>Galdieria</taxon>
    </lineage>
</organism>
<dbReference type="KEGG" id="gsl:Gasu_49860"/>
<dbReference type="EMBL" id="KB454532">
    <property type="protein sequence ID" value="EME27388.1"/>
    <property type="molecule type" value="Genomic_DNA"/>
</dbReference>
<evidence type="ECO:0000313" key="1">
    <source>
        <dbReference type="EMBL" id="EME27388.1"/>
    </source>
</evidence>
<gene>
    <name evidence="1" type="ORF">Gasu_49860</name>
</gene>
<reference evidence="2" key="1">
    <citation type="journal article" date="2013" name="Science">
        <title>Gene transfer from bacteria and archaea facilitated evolution of an extremophilic eukaryote.</title>
        <authorList>
            <person name="Schonknecht G."/>
            <person name="Chen W.H."/>
            <person name="Ternes C.M."/>
            <person name="Barbier G.G."/>
            <person name="Shrestha R.P."/>
            <person name="Stanke M."/>
            <person name="Brautigam A."/>
            <person name="Baker B.J."/>
            <person name="Banfield J.F."/>
            <person name="Garavito R.M."/>
            <person name="Carr K."/>
            <person name="Wilkerson C."/>
            <person name="Rensing S.A."/>
            <person name="Gagneul D."/>
            <person name="Dickenson N.E."/>
            <person name="Oesterhelt C."/>
            <person name="Lercher M.J."/>
            <person name="Weber A.P."/>
        </authorList>
    </citation>
    <scope>NUCLEOTIDE SEQUENCE [LARGE SCALE GENOMIC DNA]</scope>
    <source>
        <strain evidence="2">074W</strain>
    </source>
</reference>
<dbReference type="AlphaFoldDB" id="M2XUT2"/>
<keyword evidence="2" id="KW-1185">Reference proteome</keyword>
<name>M2XUT2_GALSU</name>
<evidence type="ECO:0000313" key="2">
    <source>
        <dbReference type="Proteomes" id="UP000030680"/>
    </source>
</evidence>
<protein>
    <submittedName>
        <fullName evidence="1">Archaeal ATPase</fullName>
    </submittedName>
</protein>
<dbReference type="GeneID" id="17086304"/>
<dbReference type="Proteomes" id="UP000030680">
    <property type="component" value="Unassembled WGS sequence"/>
</dbReference>
<dbReference type="RefSeq" id="XP_005703908.1">
    <property type="nucleotide sequence ID" value="XM_005703851.1"/>
</dbReference>
<accession>M2XUT2</accession>
<proteinExistence type="predicted"/>
<sequence>MDLPFMKPDEASEFRKALGIPSDQYLLVAFDEVKKSDKGVVCLYNDFIGIIRELCKEPDLFFIVVGKSEGLNIYNYVVSVSRVQLVFIPLAPLEKHSIVEHLEKSSSFYLIRESNFI</sequence>
<dbReference type="Gramene" id="EME27388">
    <property type="protein sequence ID" value="EME27388"/>
    <property type="gene ID" value="Gasu_49860"/>
</dbReference>